<comment type="caution">
    <text evidence="2">The sequence shown here is derived from an EMBL/GenBank/DDBJ whole genome shotgun (WGS) entry which is preliminary data.</text>
</comment>
<keyword evidence="1" id="KW-0472">Membrane</keyword>
<keyword evidence="1" id="KW-1133">Transmembrane helix</keyword>
<proteinExistence type="predicted"/>
<evidence type="ECO:0000256" key="1">
    <source>
        <dbReference type="SAM" id="Phobius"/>
    </source>
</evidence>
<accession>A0A833VZM3</accession>
<keyword evidence="1" id="KW-0812">Transmembrane</keyword>
<name>A0A833VZM3_9HYME</name>
<reference evidence="2" key="1">
    <citation type="submission" date="2019-11" db="EMBL/GenBank/DDBJ databases">
        <title>The nuclear and mitochondrial genomes of Frieseomelitta varia - a highly eusocial stingless bee (Meliponini) with a permanently sterile worker caste.</title>
        <authorList>
            <person name="Freitas F.C.P."/>
            <person name="Lourenco A.P."/>
            <person name="Nunes F.M.F."/>
            <person name="Paschoal A.R."/>
            <person name="Abreu F.C.P."/>
            <person name="Barbin F.O."/>
            <person name="Bataglia L."/>
            <person name="Cardoso-Junior C.A.M."/>
            <person name="Cervoni M.S."/>
            <person name="Silva S.R."/>
            <person name="Dalarmi F."/>
            <person name="Del Lama M.A."/>
            <person name="Depintor T.S."/>
            <person name="Ferreira K.M."/>
            <person name="Goria P.S."/>
            <person name="Jaskot M.C."/>
            <person name="Lago D.C."/>
            <person name="Luna-Lucena D."/>
            <person name="Moda L.M."/>
            <person name="Nascimento L."/>
            <person name="Pedrino M."/>
            <person name="Rabico F.O."/>
            <person name="Sanches F.C."/>
            <person name="Santos D.E."/>
            <person name="Santos C.G."/>
            <person name="Vieira J."/>
            <person name="Lopes T.F."/>
            <person name="Barchuk A.R."/>
            <person name="Hartfelder K."/>
            <person name="Simoes Z.L.P."/>
            <person name="Bitondi M.M.G."/>
            <person name="Pinheiro D.G."/>
        </authorList>
    </citation>
    <scope>NUCLEOTIDE SEQUENCE</scope>
    <source>
        <strain evidence="2">USP_RPSP 00005682</strain>
        <tissue evidence="2">Whole individual</tissue>
    </source>
</reference>
<feature type="transmembrane region" description="Helical" evidence="1">
    <location>
        <begin position="22"/>
        <end position="40"/>
    </location>
</feature>
<protein>
    <submittedName>
        <fullName evidence="2">Uncharacterized protein</fullName>
    </submittedName>
</protein>
<keyword evidence="3" id="KW-1185">Reference proteome</keyword>
<organism evidence="2 3">
    <name type="scientific">Frieseomelitta varia</name>
    <dbReference type="NCBI Taxonomy" id="561572"/>
    <lineage>
        <taxon>Eukaryota</taxon>
        <taxon>Metazoa</taxon>
        <taxon>Ecdysozoa</taxon>
        <taxon>Arthropoda</taxon>
        <taxon>Hexapoda</taxon>
        <taxon>Insecta</taxon>
        <taxon>Pterygota</taxon>
        <taxon>Neoptera</taxon>
        <taxon>Endopterygota</taxon>
        <taxon>Hymenoptera</taxon>
        <taxon>Apocrita</taxon>
        <taxon>Aculeata</taxon>
        <taxon>Apoidea</taxon>
        <taxon>Anthophila</taxon>
        <taxon>Apidae</taxon>
        <taxon>Frieseomelitta</taxon>
    </lineage>
</organism>
<sequence>MQKKFYLFAKNNLRCYLLSFRHLYHSSIIFFSFIFIHNFVKTHLKYFTKLRYICTIYF</sequence>
<evidence type="ECO:0000313" key="2">
    <source>
        <dbReference type="EMBL" id="KAF3426464.1"/>
    </source>
</evidence>
<dbReference type="EMBL" id="WNWW01000315">
    <property type="protein sequence ID" value="KAF3426464.1"/>
    <property type="molecule type" value="Genomic_DNA"/>
</dbReference>
<dbReference type="Proteomes" id="UP000655588">
    <property type="component" value="Unassembled WGS sequence"/>
</dbReference>
<dbReference type="AlphaFoldDB" id="A0A833VZM3"/>
<evidence type="ECO:0000313" key="3">
    <source>
        <dbReference type="Proteomes" id="UP000655588"/>
    </source>
</evidence>
<gene>
    <name evidence="2" type="ORF">E2986_14138</name>
</gene>